<feature type="compositionally biased region" description="Basic and acidic residues" evidence="1">
    <location>
        <begin position="474"/>
        <end position="483"/>
    </location>
</feature>
<sequence length="854" mass="96525">MSFDGSGSSSRGGSRRVVSSAARPDSPTLPPFSIPEGEGRLFDEVAGEYDHHTTIDGSQEPQVEESLQEAIDTTIQSPTLSEPETVLLVRSRSGSPIVSTEPFPELNNSETQPPPDGYWAQERAYDYALGKVAEEDRRYREINDCIAALRGPLVSVEEDSTHMTVLEGVHPCPEVTHYDHFCIHHETHKQTLFTKVTDFLNLNEEIPDTFRRRFLLICAMIADMEVIFFRGKEFPSDPIRLVTIDELRKTLQHAVEIRQVLVDVNFLISQEKDIAEYTRYHVAQVAAERGLTLVDQFQRMSRLITQYLKRVRHAEQTFFELFLQFYDVYFYEDFHVMYNNLRVEHSMAHIPRRLQETSHILTAVYQLLSLLAQEYKELGQINADIGKTYLTPVLKELACGPCICTDIFDRTPSAVEDQDQEEPPHHHHCPRNDTGEAQSQKGLASSGDGSSADPQTYLTRHIFAQWLSCEVPSEPRSELRRVESTQLSTSPSDDNHTQPDHVGLAGQPAIIQSIEDHDHHGHGAGDDQEIPSQASESITAQASSFEDESAENYQSGSIQESANHYARVNHANQNGQSDLSQTSIESQTVGYSPYDVPLPNGLPTIEQMQQLEGDIFRRLRVPNAPGDGSRTLARFQEEYLPEQASAPEQSLKSEFDFLGLNSSNEDWLPYDHDADRQVMDEESCGYDAQSRNAGMALFDMDPTTLGNQLEQMASAYTYENNNYSHPRLPTDFLFRDETPTPSAPVRYNAEIRRDFTAPNTFHNHAHYRHNLESGPVFGYTEAHGSSFSSDNARPELPQDESGLRNGGILREDGTYSPLLPPYTETAPEPRYISRNAHFHAPRLGRRSARHFQRR</sequence>
<feature type="compositionally biased region" description="Polar residues" evidence="1">
    <location>
        <begin position="530"/>
        <end position="544"/>
    </location>
</feature>
<feature type="region of interest" description="Disordered" evidence="1">
    <location>
        <begin position="1"/>
        <end position="69"/>
    </location>
</feature>
<organism evidence="2 3">
    <name type="scientific">Aspergillus puulaauensis</name>
    <dbReference type="NCBI Taxonomy" id="1220207"/>
    <lineage>
        <taxon>Eukaryota</taxon>
        <taxon>Fungi</taxon>
        <taxon>Dikarya</taxon>
        <taxon>Ascomycota</taxon>
        <taxon>Pezizomycotina</taxon>
        <taxon>Eurotiomycetes</taxon>
        <taxon>Eurotiomycetidae</taxon>
        <taxon>Eurotiales</taxon>
        <taxon>Aspergillaceae</taxon>
        <taxon>Aspergillus</taxon>
    </lineage>
</organism>
<feature type="region of interest" description="Disordered" evidence="1">
    <location>
        <begin position="91"/>
        <end position="117"/>
    </location>
</feature>
<dbReference type="Proteomes" id="UP000654913">
    <property type="component" value="Chromosome 7"/>
</dbReference>
<dbReference type="EMBL" id="AP024449">
    <property type="protein sequence ID" value="BCS28654.1"/>
    <property type="molecule type" value="Genomic_DNA"/>
</dbReference>
<evidence type="ECO:0000313" key="3">
    <source>
        <dbReference type="Proteomes" id="UP000654913"/>
    </source>
</evidence>
<feature type="compositionally biased region" description="Low complexity" evidence="1">
    <location>
        <begin position="444"/>
        <end position="453"/>
    </location>
</feature>
<dbReference type="KEGG" id="apuu:APUU_70224S"/>
<keyword evidence="3" id="KW-1185">Reference proteome</keyword>
<feature type="compositionally biased region" description="Basic and acidic residues" evidence="1">
    <location>
        <begin position="37"/>
        <end position="54"/>
    </location>
</feature>
<accession>A0A7R7XWA0</accession>
<feature type="region of interest" description="Disordered" evidence="1">
    <location>
        <begin position="517"/>
        <end position="557"/>
    </location>
</feature>
<proteinExistence type="predicted"/>
<name>A0A7R7XWA0_9EURO</name>
<dbReference type="GeneID" id="64978651"/>
<dbReference type="AlphaFoldDB" id="A0A7R7XWA0"/>
<evidence type="ECO:0000313" key="2">
    <source>
        <dbReference type="EMBL" id="BCS28654.1"/>
    </source>
</evidence>
<reference evidence="2" key="1">
    <citation type="submission" date="2021-01" db="EMBL/GenBank/DDBJ databases">
        <authorList>
            <consortium name="Aspergillus puulaauensis MK2 genome sequencing consortium"/>
            <person name="Kazuki M."/>
            <person name="Futagami T."/>
        </authorList>
    </citation>
    <scope>NUCLEOTIDE SEQUENCE</scope>
    <source>
        <strain evidence="2">MK2</strain>
    </source>
</reference>
<feature type="region of interest" description="Disordered" evidence="1">
    <location>
        <begin position="474"/>
        <end position="503"/>
    </location>
</feature>
<dbReference type="OrthoDB" id="4497052at2759"/>
<reference evidence="2" key="2">
    <citation type="submission" date="2021-02" db="EMBL/GenBank/DDBJ databases">
        <title>Aspergillus puulaauensis MK2 genome sequence.</title>
        <authorList>
            <person name="Futagami T."/>
            <person name="Mori K."/>
            <person name="Kadooka C."/>
            <person name="Tanaka T."/>
        </authorList>
    </citation>
    <scope>NUCLEOTIDE SEQUENCE</scope>
    <source>
        <strain evidence="2">MK2</strain>
    </source>
</reference>
<protein>
    <submittedName>
        <fullName evidence="2">Uncharacterized protein</fullName>
    </submittedName>
</protein>
<dbReference type="RefSeq" id="XP_041560840.1">
    <property type="nucleotide sequence ID" value="XM_041695073.1"/>
</dbReference>
<feature type="region of interest" description="Disordered" evidence="1">
    <location>
        <begin position="414"/>
        <end position="454"/>
    </location>
</feature>
<feature type="compositionally biased region" description="Low complexity" evidence="1">
    <location>
        <begin position="1"/>
        <end position="23"/>
    </location>
</feature>
<gene>
    <name evidence="2" type="ORF">APUU_70224S</name>
</gene>
<evidence type="ECO:0000256" key="1">
    <source>
        <dbReference type="SAM" id="MobiDB-lite"/>
    </source>
</evidence>
<feature type="region of interest" description="Disordered" evidence="1">
    <location>
        <begin position="783"/>
        <end position="828"/>
    </location>
</feature>